<dbReference type="EMBL" id="QWEI01000001">
    <property type="protein sequence ID" value="RHW39953.1"/>
    <property type="molecule type" value="Genomic_DNA"/>
</dbReference>
<accession>A0A396SE15</accession>
<reference evidence="10 11" key="1">
    <citation type="submission" date="2018-08" db="EMBL/GenBank/DDBJ databases">
        <title>Lysinibacillus sp. YLB-03 draft genome sequence.</title>
        <authorList>
            <person name="Yu L."/>
        </authorList>
    </citation>
    <scope>NUCLEOTIDE SEQUENCE [LARGE SCALE GENOMIC DNA]</scope>
    <source>
        <strain evidence="10 11">YLB-03</strain>
    </source>
</reference>
<dbReference type="GO" id="GO:0006508">
    <property type="term" value="P:proteolysis"/>
    <property type="evidence" value="ECO:0007669"/>
    <property type="project" value="UniProtKB-KW"/>
</dbReference>
<evidence type="ECO:0000313" key="11">
    <source>
        <dbReference type="Proteomes" id="UP000265692"/>
    </source>
</evidence>
<feature type="signal peptide" evidence="7">
    <location>
        <begin position="1"/>
        <end position="27"/>
    </location>
</feature>
<protein>
    <submittedName>
        <fullName evidence="10">Peptidoglycan endopeptidase</fullName>
    </submittedName>
</protein>
<feature type="domain" description="LysM" evidence="8">
    <location>
        <begin position="165"/>
        <end position="208"/>
    </location>
</feature>
<evidence type="ECO:0000256" key="3">
    <source>
        <dbReference type="ARBA" id="ARBA00022729"/>
    </source>
</evidence>
<dbReference type="PROSITE" id="PS51935">
    <property type="entry name" value="NLPC_P60"/>
    <property type="match status" value="1"/>
</dbReference>
<keyword evidence="5" id="KW-0378">Hydrolase</keyword>
<dbReference type="Pfam" id="PF01476">
    <property type="entry name" value="LysM"/>
    <property type="match status" value="3"/>
</dbReference>
<proteinExistence type="inferred from homology"/>
<organism evidence="10 11">
    <name type="scientific">Ureibacillus yapensis</name>
    <dbReference type="NCBI Taxonomy" id="2304605"/>
    <lineage>
        <taxon>Bacteria</taxon>
        <taxon>Bacillati</taxon>
        <taxon>Bacillota</taxon>
        <taxon>Bacilli</taxon>
        <taxon>Bacillales</taxon>
        <taxon>Caryophanaceae</taxon>
        <taxon>Ureibacillus</taxon>
    </lineage>
</organism>
<dbReference type="PANTHER" id="PTHR47053">
    <property type="entry name" value="MUREIN DD-ENDOPEPTIDASE MEPH-RELATED"/>
    <property type="match status" value="1"/>
</dbReference>
<dbReference type="InterPro" id="IPR051202">
    <property type="entry name" value="Peptidase_C40"/>
</dbReference>
<evidence type="ECO:0000256" key="6">
    <source>
        <dbReference type="ARBA" id="ARBA00022807"/>
    </source>
</evidence>
<dbReference type="GO" id="GO:0008234">
    <property type="term" value="F:cysteine-type peptidase activity"/>
    <property type="evidence" value="ECO:0007669"/>
    <property type="project" value="UniProtKB-KW"/>
</dbReference>
<dbReference type="OrthoDB" id="9813368at2"/>
<feature type="domain" description="NlpC/P60" evidence="9">
    <location>
        <begin position="252"/>
        <end position="373"/>
    </location>
</feature>
<dbReference type="Gene3D" id="3.10.350.10">
    <property type="entry name" value="LysM domain"/>
    <property type="match status" value="3"/>
</dbReference>
<dbReference type="InterPro" id="IPR038765">
    <property type="entry name" value="Papain-like_cys_pep_sf"/>
</dbReference>
<feature type="chain" id="PRO_5017369099" evidence="7">
    <location>
        <begin position="28"/>
        <end position="376"/>
    </location>
</feature>
<feature type="domain" description="LysM" evidence="8">
    <location>
        <begin position="98"/>
        <end position="141"/>
    </location>
</feature>
<keyword evidence="4" id="KW-0677">Repeat</keyword>
<feature type="domain" description="LysM" evidence="8">
    <location>
        <begin position="28"/>
        <end position="71"/>
    </location>
</feature>
<comment type="similarity">
    <text evidence="1">Belongs to the peptidase C40 family.</text>
</comment>
<comment type="caution">
    <text evidence="10">The sequence shown here is derived from an EMBL/GenBank/DDBJ whole genome shotgun (WGS) entry which is preliminary data.</text>
</comment>
<dbReference type="InterPro" id="IPR000064">
    <property type="entry name" value="NLP_P60_dom"/>
</dbReference>
<gene>
    <name evidence="10" type="ORF">D1B33_03650</name>
</gene>
<keyword evidence="3 7" id="KW-0732">Signal</keyword>
<dbReference type="Pfam" id="PF00877">
    <property type="entry name" value="NLPC_P60"/>
    <property type="match status" value="1"/>
</dbReference>
<evidence type="ECO:0000256" key="7">
    <source>
        <dbReference type="SAM" id="SignalP"/>
    </source>
</evidence>
<evidence type="ECO:0000313" key="10">
    <source>
        <dbReference type="EMBL" id="RHW39953.1"/>
    </source>
</evidence>
<evidence type="ECO:0000256" key="1">
    <source>
        <dbReference type="ARBA" id="ARBA00007074"/>
    </source>
</evidence>
<evidence type="ECO:0000259" key="8">
    <source>
        <dbReference type="PROSITE" id="PS51782"/>
    </source>
</evidence>
<evidence type="ECO:0000259" key="9">
    <source>
        <dbReference type="PROSITE" id="PS51935"/>
    </source>
</evidence>
<dbReference type="RefSeq" id="WP_118874963.1">
    <property type="nucleotide sequence ID" value="NZ_QWEI01000001.1"/>
</dbReference>
<dbReference type="SUPFAM" id="SSF54106">
    <property type="entry name" value="LysM domain"/>
    <property type="match status" value="3"/>
</dbReference>
<evidence type="ECO:0000256" key="4">
    <source>
        <dbReference type="ARBA" id="ARBA00022737"/>
    </source>
</evidence>
<dbReference type="Gene3D" id="3.90.1720.10">
    <property type="entry name" value="endopeptidase domain like (from Nostoc punctiforme)"/>
    <property type="match status" value="1"/>
</dbReference>
<dbReference type="PROSITE" id="PS51782">
    <property type="entry name" value="LYSM"/>
    <property type="match status" value="3"/>
</dbReference>
<evidence type="ECO:0000256" key="2">
    <source>
        <dbReference type="ARBA" id="ARBA00022670"/>
    </source>
</evidence>
<dbReference type="SMART" id="SM00257">
    <property type="entry name" value="LysM"/>
    <property type="match status" value="3"/>
</dbReference>
<dbReference type="CDD" id="cd00118">
    <property type="entry name" value="LysM"/>
    <property type="match status" value="3"/>
</dbReference>
<keyword evidence="2" id="KW-0645">Protease</keyword>
<dbReference type="AlphaFoldDB" id="A0A396SE15"/>
<keyword evidence="6" id="KW-0788">Thiol protease</keyword>
<dbReference type="SUPFAM" id="SSF54001">
    <property type="entry name" value="Cysteine proteinases"/>
    <property type="match status" value="1"/>
</dbReference>
<evidence type="ECO:0000256" key="5">
    <source>
        <dbReference type="ARBA" id="ARBA00022801"/>
    </source>
</evidence>
<dbReference type="InterPro" id="IPR036779">
    <property type="entry name" value="LysM_dom_sf"/>
</dbReference>
<sequence length="376" mass="40748">MRQKNRFLLFSTAVLATSIFAAPIAEASTYTVNKGDTLAKVARENNLTLKQIRDWNGLKSDTIYTGQKLAVQETKLTTSQAKPLKQIIASAKMVEPANSYKVAKGETLTKIAKASNVTVANLKKWNNLKSNAIYVGQVLKLSEGIDDASIKQSPVARKNATSASSTYKVAKGDSLTNIANKHGLTVAQLKNLNNLTSDLIFVGQDIKIIESVDEVEFSTPLNPTKLKNSEQVILEQLAKEKAIASNPARSGQALYANVLELADSLTGTPYVFGGNTPAGFDCSGFVKYVFANAGLEVSRKSSLDYFMNDTTAVQNPVPGDVVFFKNTYIEGISHMGIYLGDGQFIHAGNSGVQISNLSFDYWSSKFVAFKRFNGVS</sequence>
<name>A0A396SE15_9BACL</name>
<dbReference type="PANTHER" id="PTHR47053:SF1">
    <property type="entry name" value="MUREIN DD-ENDOPEPTIDASE MEPH-RELATED"/>
    <property type="match status" value="1"/>
</dbReference>
<dbReference type="Proteomes" id="UP000265692">
    <property type="component" value="Unassembled WGS sequence"/>
</dbReference>
<dbReference type="InterPro" id="IPR018392">
    <property type="entry name" value="LysM"/>
</dbReference>
<keyword evidence="11" id="KW-1185">Reference proteome</keyword>